<proteinExistence type="predicted"/>
<dbReference type="OrthoDB" id="152248at2759"/>
<sequence length="221" mass="23146">MKPPSLLLGLIPTVLAGVASPIVINLGGSRSIGITADGDNANLIQIVSVTTSGRGCPAGSVATIISTDRTVVTLGYDNFRAYIGPSPRSTCSIRLRLKYPGGHTISLVQTTFHGFAVLDPGVSGTFESRYAFGNAAQSSLVSSTIESSPESMSSGEEYMATATIPDDRKVYSPCGEEVDLVIQTNINLRSRNETGSGSINDENATVALTQQVNLAFEPCVE</sequence>
<protein>
    <recommendedName>
        <fullName evidence="4">Secreted protein</fullName>
    </recommendedName>
</protein>
<feature type="chain" id="PRO_5040272958" description="Secreted protein" evidence="1">
    <location>
        <begin position="17"/>
        <end position="221"/>
    </location>
</feature>
<gene>
    <name evidence="2" type="ORF">PPNO1_LOCUS2792</name>
</gene>
<keyword evidence="1" id="KW-0732">Signal</keyword>
<dbReference type="Pfam" id="PF14273">
    <property type="entry name" value="DUF4360"/>
    <property type="match status" value="1"/>
</dbReference>
<organism evidence="2 3">
    <name type="scientific">Parascedosporium putredinis</name>
    <dbReference type="NCBI Taxonomy" id="1442378"/>
    <lineage>
        <taxon>Eukaryota</taxon>
        <taxon>Fungi</taxon>
        <taxon>Dikarya</taxon>
        <taxon>Ascomycota</taxon>
        <taxon>Pezizomycotina</taxon>
        <taxon>Sordariomycetes</taxon>
        <taxon>Hypocreomycetidae</taxon>
        <taxon>Microascales</taxon>
        <taxon>Microascaceae</taxon>
        <taxon>Parascedosporium</taxon>
    </lineage>
</organism>
<dbReference type="PANTHER" id="PTHR38847">
    <property type="match status" value="1"/>
</dbReference>
<reference evidence="2" key="1">
    <citation type="submission" date="2022-11" db="EMBL/GenBank/DDBJ databases">
        <authorList>
            <person name="Scott C."/>
            <person name="Bruce N."/>
        </authorList>
    </citation>
    <scope>NUCLEOTIDE SEQUENCE</scope>
</reference>
<name>A0A9P1M7E6_9PEZI</name>
<dbReference type="EMBL" id="CALLCH030000007">
    <property type="protein sequence ID" value="CAI4213041.1"/>
    <property type="molecule type" value="Genomic_DNA"/>
</dbReference>
<evidence type="ECO:0000256" key="1">
    <source>
        <dbReference type="SAM" id="SignalP"/>
    </source>
</evidence>
<dbReference type="AlphaFoldDB" id="A0A9P1M7E6"/>
<dbReference type="PANTHER" id="PTHR38847:SF1">
    <property type="entry name" value="PSEUDOURIDINE SYNTHASE RSUA_RLUA-LIKE DOMAIN-CONTAINING PROTEIN"/>
    <property type="match status" value="1"/>
</dbReference>
<comment type="caution">
    <text evidence="2">The sequence shown here is derived from an EMBL/GenBank/DDBJ whole genome shotgun (WGS) entry which is preliminary data.</text>
</comment>
<evidence type="ECO:0008006" key="4">
    <source>
        <dbReference type="Google" id="ProtNLM"/>
    </source>
</evidence>
<dbReference type="InterPro" id="IPR025649">
    <property type="entry name" value="DUF4360"/>
</dbReference>
<accession>A0A9P1M7E6</accession>
<dbReference type="Proteomes" id="UP000838763">
    <property type="component" value="Unassembled WGS sequence"/>
</dbReference>
<evidence type="ECO:0000313" key="3">
    <source>
        <dbReference type="Proteomes" id="UP000838763"/>
    </source>
</evidence>
<keyword evidence="3" id="KW-1185">Reference proteome</keyword>
<feature type="signal peptide" evidence="1">
    <location>
        <begin position="1"/>
        <end position="16"/>
    </location>
</feature>
<evidence type="ECO:0000313" key="2">
    <source>
        <dbReference type="EMBL" id="CAI4213041.1"/>
    </source>
</evidence>